<dbReference type="InterPro" id="IPR013216">
    <property type="entry name" value="Methyltransf_11"/>
</dbReference>
<gene>
    <name evidence="2" type="ORF">HK414_08345</name>
</gene>
<dbReference type="Proteomes" id="UP000500826">
    <property type="component" value="Chromosome"/>
</dbReference>
<dbReference type="Pfam" id="PF08241">
    <property type="entry name" value="Methyltransf_11"/>
    <property type="match status" value="1"/>
</dbReference>
<evidence type="ECO:0000313" key="3">
    <source>
        <dbReference type="Proteomes" id="UP000500826"/>
    </source>
</evidence>
<protein>
    <submittedName>
        <fullName evidence="2">Methyltransferase domain-containing protein</fullName>
    </submittedName>
</protein>
<dbReference type="SUPFAM" id="SSF53335">
    <property type="entry name" value="S-adenosyl-L-methionine-dependent methyltransferases"/>
    <property type="match status" value="1"/>
</dbReference>
<dbReference type="GO" id="GO:0008168">
    <property type="term" value="F:methyltransferase activity"/>
    <property type="evidence" value="ECO:0007669"/>
    <property type="project" value="UniProtKB-KW"/>
</dbReference>
<name>A0ABX6P363_9BURK</name>
<keyword evidence="2" id="KW-0808">Transferase</keyword>
<dbReference type="EMBL" id="CP053418">
    <property type="protein sequence ID" value="QJW83959.1"/>
    <property type="molecule type" value="Genomic_DNA"/>
</dbReference>
<evidence type="ECO:0000313" key="2">
    <source>
        <dbReference type="EMBL" id="QJW83959.1"/>
    </source>
</evidence>
<dbReference type="Gene3D" id="3.40.50.150">
    <property type="entry name" value="Vaccinia Virus protein VP39"/>
    <property type="match status" value="1"/>
</dbReference>
<keyword evidence="3" id="KW-1185">Reference proteome</keyword>
<evidence type="ECO:0000259" key="1">
    <source>
        <dbReference type="Pfam" id="PF08241"/>
    </source>
</evidence>
<dbReference type="InterPro" id="IPR029063">
    <property type="entry name" value="SAM-dependent_MTases_sf"/>
</dbReference>
<reference evidence="2 3" key="1">
    <citation type="submission" date="2020-05" db="EMBL/GenBank/DDBJ databases">
        <title>Ramlibacter rhizophilus sp. nov., isolated from rhizosphere soil of national flower Mugunghwa from South Korea.</title>
        <authorList>
            <person name="Zheng-Fei Y."/>
            <person name="Huan T."/>
        </authorList>
    </citation>
    <scope>NUCLEOTIDE SEQUENCE [LARGE SCALE GENOMIC DNA]</scope>
    <source>
        <strain evidence="2 3">H242</strain>
    </source>
</reference>
<accession>A0ABX6P363</accession>
<organism evidence="2 3">
    <name type="scientific">Ramlibacter terrae</name>
    <dbReference type="NCBI Taxonomy" id="2732511"/>
    <lineage>
        <taxon>Bacteria</taxon>
        <taxon>Pseudomonadati</taxon>
        <taxon>Pseudomonadota</taxon>
        <taxon>Betaproteobacteria</taxon>
        <taxon>Burkholderiales</taxon>
        <taxon>Comamonadaceae</taxon>
        <taxon>Ramlibacter</taxon>
    </lineage>
</organism>
<keyword evidence="2" id="KW-0489">Methyltransferase</keyword>
<proteinExistence type="predicted"/>
<dbReference type="GO" id="GO:0032259">
    <property type="term" value="P:methylation"/>
    <property type="evidence" value="ECO:0007669"/>
    <property type="project" value="UniProtKB-KW"/>
</dbReference>
<feature type="domain" description="Methyltransferase type 11" evidence="1">
    <location>
        <begin position="26"/>
        <end position="75"/>
    </location>
</feature>
<sequence>MKINPGCGNKRKEGYVGIDMFACEAVDIIANVAEGIPLADGSVTDVWMDNFIEHVPDIPKLMREVARVCAAGATVTIFTPHYSSIASWRDPTHIHHLTYFSMDHFEKQGVSHYTGGGFRVTRRKLSFGGGPMGLMGRLLFKLSPANWEAKWSFIFRAGTLRFDLVVLK</sequence>